<dbReference type="Gene3D" id="3.40.50.720">
    <property type="entry name" value="NAD(P)-binding Rossmann-like Domain"/>
    <property type="match status" value="1"/>
</dbReference>
<dbReference type="EMBL" id="JAUSUH010000004">
    <property type="protein sequence ID" value="MDQ0347820.1"/>
    <property type="molecule type" value="Genomic_DNA"/>
</dbReference>
<feature type="binding site" evidence="6">
    <location>
        <position position="119"/>
    </location>
    <ligand>
        <name>NAD(+)</name>
        <dbReference type="ChEBI" id="CHEBI:57540"/>
    </ligand>
</feature>
<dbReference type="Pfam" id="PF01958">
    <property type="entry name" value="Asp_DH_C"/>
    <property type="match status" value="1"/>
</dbReference>
<evidence type="ECO:0000313" key="9">
    <source>
        <dbReference type="EMBL" id="MDQ0347820.1"/>
    </source>
</evidence>
<comment type="catalytic activity">
    <reaction evidence="6">
        <text>L-aspartate + NAD(+) + H2O = oxaloacetate + NH4(+) + NADH + H(+)</text>
        <dbReference type="Rhea" id="RHEA:11788"/>
        <dbReference type="ChEBI" id="CHEBI:15377"/>
        <dbReference type="ChEBI" id="CHEBI:15378"/>
        <dbReference type="ChEBI" id="CHEBI:16452"/>
        <dbReference type="ChEBI" id="CHEBI:28938"/>
        <dbReference type="ChEBI" id="CHEBI:29991"/>
        <dbReference type="ChEBI" id="CHEBI:57540"/>
        <dbReference type="ChEBI" id="CHEBI:57945"/>
        <dbReference type="EC" id="1.4.1.21"/>
    </reaction>
</comment>
<evidence type="ECO:0000256" key="6">
    <source>
        <dbReference type="HAMAP-Rule" id="MF_01265"/>
    </source>
</evidence>
<gene>
    <name evidence="6" type="primary">nadX</name>
    <name evidence="9" type="ORF">J2S76_002247</name>
</gene>
<accession>A0ABU0DHB4</accession>
<dbReference type="InterPro" id="IPR002811">
    <property type="entry name" value="Asp_DH"/>
</dbReference>
<comment type="catalytic activity">
    <reaction evidence="6">
        <text>L-aspartate + NADP(+) + H2O = oxaloacetate + NH4(+) + NADPH + H(+)</text>
        <dbReference type="Rhea" id="RHEA:11784"/>
        <dbReference type="ChEBI" id="CHEBI:15377"/>
        <dbReference type="ChEBI" id="CHEBI:15378"/>
        <dbReference type="ChEBI" id="CHEBI:16452"/>
        <dbReference type="ChEBI" id="CHEBI:28938"/>
        <dbReference type="ChEBI" id="CHEBI:29991"/>
        <dbReference type="ChEBI" id="CHEBI:57783"/>
        <dbReference type="ChEBI" id="CHEBI:58349"/>
        <dbReference type="EC" id="1.4.1.21"/>
    </reaction>
</comment>
<evidence type="ECO:0000259" key="8">
    <source>
        <dbReference type="Pfam" id="PF03447"/>
    </source>
</evidence>
<keyword evidence="5 6" id="KW-0520">NAD</keyword>
<dbReference type="RefSeq" id="WP_307060475.1">
    <property type="nucleotide sequence ID" value="NZ_JAUSUH010000004.1"/>
</dbReference>
<comment type="pathway">
    <text evidence="6">Cofactor biosynthesis; NAD(+) biosynthesis; iminoaspartate from L-aspartate (dehydrogenase route): step 1/1.</text>
</comment>
<dbReference type="HAMAP" id="MF_01265">
    <property type="entry name" value="NadX"/>
    <property type="match status" value="1"/>
</dbReference>
<dbReference type="Gene3D" id="3.30.360.10">
    <property type="entry name" value="Dihydrodipicolinate Reductase, domain 2"/>
    <property type="match status" value="1"/>
</dbReference>
<dbReference type="Proteomes" id="UP001238467">
    <property type="component" value="Unassembled WGS sequence"/>
</dbReference>
<dbReference type="InterPro" id="IPR036291">
    <property type="entry name" value="NAD(P)-bd_dom_sf"/>
</dbReference>
<keyword evidence="4 6" id="KW-0560">Oxidoreductase</keyword>
<feature type="active site" evidence="6">
    <location>
        <position position="214"/>
    </location>
</feature>
<dbReference type="PANTHER" id="PTHR31873">
    <property type="entry name" value="L-ASPARTATE DEHYDROGENASE-RELATED"/>
    <property type="match status" value="1"/>
</dbReference>
<dbReference type="InterPro" id="IPR020626">
    <property type="entry name" value="Asp_DH_prok"/>
</dbReference>
<dbReference type="PIRSF" id="PIRSF005227">
    <property type="entry name" value="Asp_dh_NAD_syn"/>
    <property type="match status" value="1"/>
</dbReference>
<comment type="caution">
    <text evidence="9">The sequence shown here is derived from an EMBL/GenBank/DDBJ whole genome shotgun (WGS) entry which is preliminary data.</text>
</comment>
<name>A0ABU0DHB4_9HYPH</name>
<evidence type="ECO:0000256" key="5">
    <source>
        <dbReference type="ARBA" id="ARBA00023027"/>
    </source>
</evidence>
<evidence type="ECO:0000256" key="1">
    <source>
        <dbReference type="ARBA" id="ARBA00008331"/>
    </source>
</evidence>
<comment type="similarity">
    <text evidence="1 6">Belongs to the L-aspartate dehydrogenase family.</text>
</comment>
<evidence type="ECO:0000256" key="2">
    <source>
        <dbReference type="ARBA" id="ARBA00022642"/>
    </source>
</evidence>
<dbReference type="Pfam" id="PF03447">
    <property type="entry name" value="NAD_binding_3"/>
    <property type="match status" value="1"/>
</dbReference>
<keyword evidence="2 6" id="KW-0662">Pyridine nucleotide biosynthesis</keyword>
<dbReference type="EC" id="1.4.1.21" evidence="6"/>
<feature type="binding site" evidence="6">
    <location>
        <position position="185"/>
    </location>
    <ligand>
        <name>NAD(+)</name>
        <dbReference type="ChEBI" id="CHEBI:57540"/>
    </ligand>
</feature>
<protein>
    <recommendedName>
        <fullName evidence="6">L-aspartate dehydrogenase</fullName>
        <ecNumber evidence="6">1.4.1.21</ecNumber>
    </recommendedName>
</protein>
<evidence type="ECO:0000256" key="4">
    <source>
        <dbReference type="ARBA" id="ARBA00023002"/>
    </source>
</evidence>
<dbReference type="InterPro" id="IPR005106">
    <property type="entry name" value="Asp/hSer_DH_NAD-bd"/>
</dbReference>
<evidence type="ECO:0000313" key="10">
    <source>
        <dbReference type="Proteomes" id="UP001238467"/>
    </source>
</evidence>
<dbReference type="GO" id="GO:0033735">
    <property type="term" value="F:aspartate dehydrogenase [NAD(P)+] activity"/>
    <property type="evidence" value="ECO:0007669"/>
    <property type="project" value="UniProtKB-EC"/>
</dbReference>
<dbReference type="InterPro" id="IPR011182">
    <property type="entry name" value="L-Asp_DH"/>
</dbReference>
<reference evidence="9 10" key="1">
    <citation type="submission" date="2023-07" db="EMBL/GenBank/DDBJ databases">
        <title>Genomic Encyclopedia of Type Strains, Phase IV (KMG-IV): sequencing the most valuable type-strain genomes for metagenomic binning, comparative biology and taxonomic classification.</title>
        <authorList>
            <person name="Goeker M."/>
        </authorList>
    </citation>
    <scope>NUCLEOTIDE SEQUENCE [LARGE SCALE GENOMIC DNA]</scope>
    <source>
        <strain evidence="9 10">DSM 1277</strain>
    </source>
</reference>
<dbReference type="PANTHER" id="PTHR31873:SF6">
    <property type="entry name" value="ASPARTATE DEHYDROGENASE DOMAIN-CONTAINING PROTEIN"/>
    <property type="match status" value="1"/>
</dbReference>
<evidence type="ECO:0000259" key="7">
    <source>
        <dbReference type="Pfam" id="PF01958"/>
    </source>
</evidence>
<proteinExistence type="inferred from homology"/>
<keyword evidence="3 6" id="KW-0521">NADP</keyword>
<comment type="miscellaneous">
    <text evidence="6">The iminoaspartate product is unstable in aqueous solution and can decompose to oxaloacetate and ammonia.</text>
</comment>
<sequence>MGAARDIALIGFGAIGRALTADLGCDPAHRLAVLTHHAAELPPNIRALPDVAALIVARPALVVEAAGQSAVAQYGPLLLKAGISLVVASTGALADESLLQRLTAAAQESGARLIVPAGAIGGLDYLAAVAGIGGAKVRYISRKPPAAWRAELAALGHASESLASAIVLFEGNAAEAARRYPRNLNAGLTVALAAGPAVVSVQVIADPAVSGNTHEIEIESPAGTATLRFANRPSPDNPKTSVVTALSLAQAVRRHFASLVI</sequence>
<feature type="domain" description="Aspartate dehydrogenase" evidence="7">
    <location>
        <begin position="165"/>
        <end position="248"/>
    </location>
</feature>
<dbReference type="SUPFAM" id="SSF55347">
    <property type="entry name" value="Glyceraldehyde-3-phosphate dehydrogenase-like, C-terminal domain"/>
    <property type="match status" value="1"/>
</dbReference>
<dbReference type="NCBIfam" id="NF009828">
    <property type="entry name" value="PRK13303.1-3"/>
    <property type="match status" value="1"/>
</dbReference>
<dbReference type="SUPFAM" id="SSF51735">
    <property type="entry name" value="NAD(P)-binding Rossmann-fold domains"/>
    <property type="match status" value="1"/>
</dbReference>
<comment type="function">
    <text evidence="6">Specifically catalyzes the NAD or NADP-dependent dehydrogenation of L-aspartate to iminoaspartate.</text>
</comment>
<evidence type="ECO:0000256" key="3">
    <source>
        <dbReference type="ARBA" id="ARBA00022857"/>
    </source>
</evidence>
<organism evidence="9 10">
    <name type="scientific">Ancylobacter vacuolatus</name>
    <dbReference type="NCBI Taxonomy" id="223389"/>
    <lineage>
        <taxon>Bacteria</taxon>
        <taxon>Pseudomonadati</taxon>
        <taxon>Pseudomonadota</taxon>
        <taxon>Alphaproteobacteria</taxon>
        <taxon>Hyphomicrobiales</taxon>
        <taxon>Xanthobacteraceae</taxon>
        <taxon>Ancylobacter</taxon>
    </lineage>
</organism>
<keyword evidence="10" id="KW-1185">Reference proteome</keyword>
<feature type="domain" description="Aspartate/homoserine dehydrogenase NAD-binding" evidence="8">
    <location>
        <begin position="11"/>
        <end position="116"/>
    </location>
</feature>